<dbReference type="PROSITE" id="PS50181">
    <property type="entry name" value="FBOX"/>
    <property type="match status" value="1"/>
</dbReference>
<dbReference type="PaxDb" id="2711-XP_006471317.1"/>
<dbReference type="InterPro" id="IPR036047">
    <property type="entry name" value="F-box-like_dom_sf"/>
</dbReference>
<dbReference type="SUPFAM" id="SSF81383">
    <property type="entry name" value="F-box domain"/>
    <property type="match status" value="1"/>
</dbReference>
<dbReference type="InterPro" id="IPR017451">
    <property type="entry name" value="F-box-assoc_interact_dom"/>
</dbReference>
<accession>A0A067EFG3</accession>
<dbReference type="InterPro" id="IPR001810">
    <property type="entry name" value="F-box_dom"/>
</dbReference>
<keyword evidence="3" id="KW-1185">Reference proteome</keyword>
<dbReference type="Proteomes" id="UP000027120">
    <property type="component" value="Unassembled WGS sequence"/>
</dbReference>
<evidence type="ECO:0000313" key="2">
    <source>
        <dbReference type="EMBL" id="KDO53808.1"/>
    </source>
</evidence>
<dbReference type="Gene3D" id="1.20.1280.50">
    <property type="match status" value="1"/>
</dbReference>
<evidence type="ECO:0000313" key="3">
    <source>
        <dbReference type="Proteomes" id="UP000027120"/>
    </source>
</evidence>
<dbReference type="PANTHER" id="PTHR31672">
    <property type="entry name" value="BNACNNG10540D PROTEIN"/>
    <property type="match status" value="1"/>
</dbReference>
<dbReference type="CDD" id="cd22157">
    <property type="entry name" value="F-box_AtFBW1-like"/>
    <property type="match status" value="1"/>
</dbReference>
<dbReference type="Pfam" id="PF00646">
    <property type="entry name" value="F-box"/>
    <property type="match status" value="1"/>
</dbReference>
<proteinExistence type="predicted"/>
<name>A0A067EFG3_CITSI</name>
<dbReference type="SMR" id="A0A067EFG3"/>
<protein>
    <recommendedName>
        <fullName evidence="1">F-box domain-containing protein</fullName>
    </recommendedName>
</protein>
<dbReference type="eggNOG" id="KOG0017">
    <property type="taxonomic scope" value="Eukaryota"/>
</dbReference>
<dbReference type="InterPro" id="IPR050796">
    <property type="entry name" value="SCF_F-box_component"/>
</dbReference>
<dbReference type="SMART" id="SM00256">
    <property type="entry name" value="FBOX"/>
    <property type="match status" value="1"/>
</dbReference>
<sequence>MERLPRDLNMNILSRLSVKCLLRLRCVSKPFCSLIDSQKFVKTHLNRSIETDFNLSVILSYTPAPMISCSRYGQGKIFSASLDSLNIAVELDHPFKNCTGETPIIDTCNGLIALKNGENDIALWNPSTKKHVLLPKFWSDFDDYADLVDGFGYDAVSDDYKVVRLIQFGRGKVEYTEIAVYSLKSNSSRRIRVDFPYYFSHPRDGTFARGHVHWLVLNEPEGYNGDLIVAFDLKSEEFFEVPLPHLENRDSGNLMYMGNFSGCLYFSCFCDYPEPVDIWIMKESWTKVFSFAGGVFGIFTYAKALAYSKSGDKVLVDKFLYDEDEDEGINKWELDWYDLQNQRAAGQVTVHGVPQGCRYTMIYVDSLVSLAAYPERDV</sequence>
<dbReference type="EMBL" id="KK785007">
    <property type="protein sequence ID" value="KDO53808.1"/>
    <property type="molecule type" value="Genomic_DNA"/>
</dbReference>
<dbReference type="AlphaFoldDB" id="A0A067EFG3"/>
<dbReference type="STRING" id="2711.A0A067EFG3"/>
<dbReference type="PANTHER" id="PTHR31672:SF13">
    <property type="entry name" value="F-BOX PROTEIN CPR30-LIKE"/>
    <property type="match status" value="1"/>
</dbReference>
<dbReference type="NCBIfam" id="TIGR01640">
    <property type="entry name" value="F_box_assoc_1"/>
    <property type="match status" value="1"/>
</dbReference>
<dbReference type="Pfam" id="PF08268">
    <property type="entry name" value="FBA_3"/>
    <property type="match status" value="1"/>
</dbReference>
<gene>
    <name evidence="2" type="ORF">CISIN_1g043816mg</name>
</gene>
<evidence type="ECO:0000259" key="1">
    <source>
        <dbReference type="PROSITE" id="PS50181"/>
    </source>
</evidence>
<reference evidence="2 3" key="1">
    <citation type="submission" date="2014-04" db="EMBL/GenBank/DDBJ databases">
        <authorList>
            <consortium name="International Citrus Genome Consortium"/>
            <person name="Gmitter F."/>
            <person name="Chen C."/>
            <person name="Farmerie W."/>
            <person name="Harkins T."/>
            <person name="Desany B."/>
            <person name="Mohiuddin M."/>
            <person name="Kodira C."/>
            <person name="Borodovsky M."/>
            <person name="Lomsadze A."/>
            <person name="Burns P."/>
            <person name="Jenkins J."/>
            <person name="Prochnik S."/>
            <person name="Shu S."/>
            <person name="Chapman J."/>
            <person name="Pitluck S."/>
            <person name="Schmutz J."/>
            <person name="Rokhsar D."/>
        </authorList>
    </citation>
    <scope>NUCLEOTIDE SEQUENCE</scope>
</reference>
<feature type="domain" description="F-box" evidence="1">
    <location>
        <begin position="1"/>
        <end position="44"/>
    </location>
</feature>
<organism evidence="2 3">
    <name type="scientific">Citrus sinensis</name>
    <name type="common">Sweet orange</name>
    <name type="synonym">Citrus aurantium var. sinensis</name>
    <dbReference type="NCBI Taxonomy" id="2711"/>
    <lineage>
        <taxon>Eukaryota</taxon>
        <taxon>Viridiplantae</taxon>
        <taxon>Streptophyta</taxon>
        <taxon>Embryophyta</taxon>
        <taxon>Tracheophyta</taxon>
        <taxon>Spermatophyta</taxon>
        <taxon>Magnoliopsida</taxon>
        <taxon>eudicotyledons</taxon>
        <taxon>Gunneridae</taxon>
        <taxon>Pentapetalae</taxon>
        <taxon>rosids</taxon>
        <taxon>malvids</taxon>
        <taxon>Sapindales</taxon>
        <taxon>Rutaceae</taxon>
        <taxon>Aurantioideae</taxon>
        <taxon>Citrus</taxon>
    </lineage>
</organism>
<dbReference type="InterPro" id="IPR013187">
    <property type="entry name" value="F-box-assoc_dom_typ3"/>
</dbReference>